<dbReference type="Pfam" id="PF01053">
    <property type="entry name" value="Cys_Met_Meta_PP"/>
    <property type="match status" value="1"/>
</dbReference>
<dbReference type="EMBL" id="JADKNH010000005">
    <property type="protein sequence ID" value="MBF4693405.1"/>
    <property type="molecule type" value="Genomic_DNA"/>
</dbReference>
<dbReference type="PROSITE" id="PS00868">
    <property type="entry name" value="CYS_MET_METAB_PP"/>
    <property type="match status" value="1"/>
</dbReference>
<dbReference type="PIRSF" id="PIRSF001434">
    <property type="entry name" value="CGS"/>
    <property type="match status" value="1"/>
</dbReference>
<evidence type="ECO:0000256" key="3">
    <source>
        <dbReference type="ARBA" id="ARBA00022898"/>
    </source>
</evidence>
<reference evidence="5 6" key="1">
    <citation type="submission" date="2020-11" db="EMBL/GenBank/DDBJ databases">
        <title>Fusibacter basophilias sp. nov.</title>
        <authorList>
            <person name="Qiu D."/>
        </authorList>
    </citation>
    <scope>NUCLEOTIDE SEQUENCE [LARGE SCALE GENOMIC DNA]</scope>
    <source>
        <strain evidence="5 6">Q10-2</strain>
    </source>
</reference>
<dbReference type="CDD" id="cd00614">
    <property type="entry name" value="CGS_like"/>
    <property type="match status" value="1"/>
</dbReference>
<keyword evidence="6" id="KW-1185">Reference proteome</keyword>
<dbReference type="Gene3D" id="3.40.640.10">
    <property type="entry name" value="Type I PLP-dependent aspartate aminotransferase-like (Major domain)"/>
    <property type="match status" value="1"/>
</dbReference>
<gene>
    <name evidence="5" type="ORF">ISU02_09750</name>
</gene>
<keyword evidence="5" id="KW-0808">Transferase</keyword>
<keyword evidence="5" id="KW-0032">Aminotransferase</keyword>
<dbReference type="Proteomes" id="UP000614200">
    <property type="component" value="Unassembled WGS sequence"/>
</dbReference>
<evidence type="ECO:0000313" key="6">
    <source>
        <dbReference type="Proteomes" id="UP000614200"/>
    </source>
</evidence>
<dbReference type="InterPro" id="IPR054542">
    <property type="entry name" value="Cys_met_metab_PP"/>
</dbReference>
<dbReference type="RefSeq" id="WP_194701638.1">
    <property type="nucleotide sequence ID" value="NZ_JADKNH010000005.1"/>
</dbReference>
<evidence type="ECO:0000256" key="4">
    <source>
        <dbReference type="RuleBase" id="RU362118"/>
    </source>
</evidence>
<keyword evidence="3 4" id="KW-0663">Pyridoxal phosphate</keyword>
<evidence type="ECO:0000313" key="5">
    <source>
        <dbReference type="EMBL" id="MBF4693405.1"/>
    </source>
</evidence>
<dbReference type="InterPro" id="IPR000277">
    <property type="entry name" value="Cys/Met-Metab_PyrdxlP-dep_enz"/>
</dbReference>
<comment type="similarity">
    <text evidence="2 4">Belongs to the trans-sulfuration enzymes family.</text>
</comment>
<comment type="cofactor">
    <cofactor evidence="1 4">
        <name>pyridoxal 5'-phosphate</name>
        <dbReference type="ChEBI" id="CHEBI:597326"/>
    </cofactor>
</comment>
<dbReference type="InterPro" id="IPR015421">
    <property type="entry name" value="PyrdxlP-dep_Trfase_major"/>
</dbReference>
<name>A0ABR9ZU44_9FIRM</name>
<dbReference type="InterPro" id="IPR015424">
    <property type="entry name" value="PyrdxlP-dep_Trfase"/>
</dbReference>
<organism evidence="5 6">
    <name type="scientific">Fusibacter ferrireducens</name>
    <dbReference type="NCBI Taxonomy" id="2785058"/>
    <lineage>
        <taxon>Bacteria</taxon>
        <taxon>Bacillati</taxon>
        <taxon>Bacillota</taxon>
        <taxon>Clostridia</taxon>
        <taxon>Eubacteriales</taxon>
        <taxon>Eubacteriales Family XII. Incertae Sedis</taxon>
        <taxon>Fusibacter</taxon>
    </lineage>
</organism>
<proteinExistence type="inferred from homology"/>
<accession>A0ABR9ZU44</accession>
<dbReference type="GO" id="GO:0008483">
    <property type="term" value="F:transaminase activity"/>
    <property type="evidence" value="ECO:0007669"/>
    <property type="project" value="UniProtKB-KW"/>
</dbReference>
<evidence type="ECO:0000256" key="2">
    <source>
        <dbReference type="ARBA" id="ARBA00009077"/>
    </source>
</evidence>
<evidence type="ECO:0000256" key="1">
    <source>
        <dbReference type="ARBA" id="ARBA00001933"/>
    </source>
</evidence>
<dbReference type="InterPro" id="IPR015422">
    <property type="entry name" value="PyrdxlP-dep_Trfase_small"/>
</dbReference>
<sequence length="392" mass="43598">MEEKFMTQLTHLGAYKRIPMTSKPKVMPIYMSSAYSFEDSDICNDICYHREDGYLYGSYGNPTADALKEILVNIEGAEACDVYASGMAAITLAILSQVKSGDHIIANNVIYGNVFKFLKTELGENLGVEVTFVDFKKEDLAPYFKPNTKMVYMETISNPMIEVIDIAKVAEITHQHGARLMIDNTFATPIVCQPIKYGADIVVYSATKFMNGHSDIMAGIVLGSKEVLDRVVDLSHTFGPTISPFDVWLLMRSMRTLDIRVERHSHNAMKLAEFLDQHPKTGKVYYPGLPSFPDHEAAKKYFNKGLYGGMLAVDMGSYENIAKFVEKAQLSEIVASLGTYTTSLCDTTITHSGMTAAERKEAGLPEGLLRISTGLENIDDIIGEFERILEEL</sequence>
<dbReference type="Gene3D" id="3.90.1150.10">
    <property type="entry name" value="Aspartate Aminotransferase, domain 1"/>
    <property type="match status" value="1"/>
</dbReference>
<dbReference type="SUPFAM" id="SSF53383">
    <property type="entry name" value="PLP-dependent transferases"/>
    <property type="match status" value="1"/>
</dbReference>
<dbReference type="PANTHER" id="PTHR11808">
    <property type="entry name" value="TRANS-SULFURATION ENZYME FAMILY MEMBER"/>
    <property type="match status" value="1"/>
</dbReference>
<dbReference type="PANTHER" id="PTHR11808:SF80">
    <property type="entry name" value="CYSTATHIONINE GAMMA-LYASE"/>
    <property type="match status" value="1"/>
</dbReference>
<comment type="caution">
    <text evidence="5">The sequence shown here is derived from an EMBL/GenBank/DDBJ whole genome shotgun (WGS) entry which is preliminary data.</text>
</comment>
<protein>
    <submittedName>
        <fullName evidence="5">Aminotransferase class I/II-fold pyridoxal phosphate-dependent enzyme</fullName>
    </submittedName>
</protein>